<evidence type="ECO:0000313" key="2">
    <source>
        <dbReference type="Proteomes" id="UP000245591"/>
    </source>
</evidence>
<proteinExistence type="predicted"/>
<keyword evidence="2" id="KW-1185">Reference proteome</keyword>
<sequence>MRSIGSSEACWRILDFDISKKVPAVVSLWVYLKNRQQIIFREGEENTVARNPEPETQLTAWFKNNLENA</sequence>
<reference evidence="1 2" key="1">
    <citation type="journal article" date="2018" name="MBio">
        <title>Comparative Genomics Reveals the Core Gene Toolbox for the Fungus-Insect Symbiosis.</title>
        <authorList>
            <person name="Wang Y."/>
            <person name="Stata M."/>
            <person name="Wang W."/>
            <person name="Stajich J.E."/>
            <person name="White M.M."/>
            <person name="Moncalvo J.M."/>
        </authorList>
    </citation>
    <scope>NUCLEOTIDE SEQUENCE [LARGE SCALE GENOMIC DNA]</scope>
    <source>
        <strain evidence="1 2">AUS-126-30</strain>
    </source>
</reference>
<name>A0A2U1IVC9_SMIAN</name>
<feature type="non-terminal residue" evidence="1">
    <location>
        <position position="69"/>
    </location>
</feature>
<gene>
    <name evidence="1" type="ORF">BB558_007397</name>
</gene>
<organism evidence="1 2">
    <name type="scientific">Smittium angustum</name>
    <dbReference type="NCBI Taxonomy" id="133377"/>
    <lineage>
        <taxon>Eukaryota</taxon>
        <taxon>Fungi</taxon>
        <taxon>Fungi incertae sedis</taxon>
        <taxon>Zoopagomycota</taxon>
        <taxon>Kickxellomycotina</taxon>
        <taxon>Harpellomycetes</taxon>
        <taxon>Harpellales</taxon>
        <taxon>Legeriomycetaceae</taxon>
        <taxon>Smittium</taxon>
    </lineage>
</organism>
<comment type="caution">
    <text evidence="1">The sequence shown here is derived from an EMBL/GenBank/DDBJ whole genome shotgun (WGS) entry which is preliminary data.</text>
</comment>
<accession>A0A2U1IVC9</accession>
<dbReference type="Proteomes" id="UP000245591">
    <property type="component" value="Unassembled WGS sequence"/>
</dbReference>
<protein>
    <submittedName>
        <fullName evidence="1">Uncharacterized protein</fullName>
    </submittedName>
</protein>
<evidence type="ECO:0000313" key="1">
    <source>
        <dbReference type="EMBL" id="PVZ96682.1"/>
    </source>
</evidence>
<dbReference type="AlphaFoldDB" id="A0A2U1IVC9"/>
<dbReference type="EMBL" id="MBFU01001206">
    <property type="protein sequence ID" value="PVZ96682.1"/>
    <property type="molecule type" value="Genomic_DNA"/>
</dbReference>